<dbReference type="AlphaFoldDB" id="A0A2T0G0I8"/>
<feature type="transmembrane region" description="Helical" evidence="2">
    <location>
        <begin position="76"/>
        <end position="101"/>
    </location>
</feature>
<dbReference type="RefSeq" id="WP_020999502.1">
    <property type="nucleotide sequence ID" value="NZ_JAASIE010000001.1"/>
</dbReference>
<dbReference type="InterPro" id="IPR003675">
    <property type="entry name" value="Rce1/LyrA-like_dom"/>
</dbReference>
<sequence>MSKKTDMLTFIFLSYSLAWLIWIGLWLADVKLGEPIAQAGTILAMWMPAFAFFILKKRRSANMKLQAQFSTNLKGCWRYYLLALWLPAVLSFLGAGLYYIVFSKQFSLGFETLREMLGRTGSPQINLPIQIVIFAQLFSALTYAPFLNSLFAIGEEIGWRGYLYPALRKRFSIVQAHLLVGLIWSIWHLPINLQGYNYGLTYFAYPWLGVLAMFVFCFSLGVLLSWVMEKTNSIWAPALLHGAVNAIVGVGLLFQLPTEKALALRILGPTPTGLLAVLPFLCLALAILQKEKRETHEFR</sequence>
<feature type="transmembrane region" description="Helical" evidence="2">
    <location>
        <begin position="35"/>
        <end position="55"/>
    </location>
</feature>
<dbReference type="EMBL" id="PVSZ01000015">
    <property type="protein sequence ID" value="PRT69569.1"/>
    <property type="molecule type" value="Genomic_DNA"/>
</dbReference>
<protein>
    <submittedName>
        <fullName evidence="4">CPBP family intramembrane metalloprotease</fullName>
    </submittedName>
</protein>
<dbReference type="GO" id="GO:0004175">
    <property type="term" value="F:endopeptidase activity"/>
    <property type="evidence" value="ECO:0007669"/>
    <property type="project" value="UniProtKB-ARBA"/>
</dbReference>
<keyword evidence="4" id="KW-0645">Protease</keyword>
<evidence type="ECO:0000313" key="4">
    <source>
        <dbReference type="EMBL" id="PRT69569.1"/>
    </source>
</evidence>
<reference evidence="4 5" key="1">
    <citation type="journal article" date="1993" name="J. Dent. Res.">
        <title>The isolation and characterization of milleri group streptococci from dental periapical abscesses.</title>
        <authorList>
            <person name="Fisher L.E."/>
            <person name="Russell R.R."/>
        </authorList>
    </citation>
    <scope>NUCLEOTIDE SEQUENCE [LARGE SCALE GENOMIC DNA]</scope>
    <source>
        <strain evidence="4 5">OUP21</strain>
    </source>
</reference>
<keyword evidence="2" id="KW-0812">Transmembrane</keyword>
<keyword evidence="4" id="KW-0482">Metalloprotease</keyword>
<proteinExistence type="inferred from homology"/>
<feature type="transmembrane region" description="Helical" evidence="2">
    <location>
        <begin position="171"/>
        <end position="191"/>
    </location>
</feature>
<accession>A0A2T0G0I8</accession>
<feature type="transmembrane region" description="Helical" evidence="2">
    <location>
        <begin position="266"/>
        <end position="288"/>
    </location>
</feature>
<evidence type="ECO:0000259" key="3">
    <source>
        <dbReference type="Pfam" id="PF02517"/>
    </source>
</evidence>
<comment type="caution">
    <text evidence="4">The sequence shown here is derived from an EMBL/GenBank/DDBJ whole genome shotgun (WGS) entry which is preliminary data.</text>
</comment>
<organism evidence="4 5">
    <name type="scientific">Streptococcus anginosus</name>
    <dbReference type="NCBI Taxonomy" id="1328"/>
    <lineage>
        <taxon>Bacteria</taxon>
        <taxon>Bacillati</taxon>
        <taxon>Bacillota</taxon>
        <taxon>Bacilli</taxon>
        <taxon>Lactobacillales</taxon>
        <taxon>Streptococcaceae</taxon>
        <taxon>Streptococcus</taxon>
        <taxon>Streptococcus anginosus group</taxon>
    </lineage>
</organism>
<feature type="transmembrane region" description="Helical" evidence="2">
    <location>
        <begin position="203"/>
        <end position="227"/>
    </location>
</feature>
<feature type="domain" description="CAAX prenyl protease 2/Lysostaphin resistance protein A-like" evidence="3">
    <location>
        <begin position="146"/>
        <end position="247"/>
    </location>
</feature>
<dbReference type="GO" id="GO:0080120">
    <property type="term" value="P:CAAX-box protein maturation"/>
    <property type="evidence" value="ECO:0007669"/>
    <property type="project" value="UniProtKB-ARBA"/>
</dbReference>
<dbReference type="PANTHER" id="PTHR35797:SF1">
    <property type="entry name" value="PROTEASE"/>
    <property type="match status" value="1"/>
</dbReference>
<name>A0A2T0G0I8_STRAP</name>
<dbReference type="InterPro" id="IPR042150">
    <property type="entry name" value="MmRce1-like"/>
</dbReference>
<dbReference type="Proteomes" id="UP000238573">
    <property type="component" value="Unassembled WGS sequence"/>
</dbReference>
<feature type="transmembrane region" description="Helical" evidence="2">
    <location>
        <begin position="7"/>
        <end position="29"/>
    </location>
</feature>
<keyword evidence="2" id="KW-0472">Membrane</keyword>
<dbReference type="GO" id="GO:0008237">
    <property type="term" value="F:metallopeptidase activity"/>
    <property type="evidence" value="ECO:0007669"/>
    <property type="project" value="UniProtKB-KW"/>
</dbReference>
<keyword evidence="4" id="KW-0378">Hydrolase</keyword>
<keyword evidence="2" id="KW-1133">Transmembrane helix</keyword>
<dbReference type="Pfam" id="PF02517">
    <property type="entry name" value="Rce1-like"/>
    <property type="match status" value="1"/>
</dbReference>
<feature type="transmembrane region" description="Helical" evidence="2">
    <location>
        <begin position="127"/>
        <end position="151"/>
    </location>
</feature>
<evidence type="ECO:0000313" key="5">
    <source>
        <dbReference type="Proteomes" id="UP000238573"/>
    </source>
</evidence>
<comment type="similarity">
    <text evidence="1">Belongs to the UPF0177 family.</text>
</comment>
<evidence type="ECO:0000256" key="2">
    <source>
        <dbReference type="SAM" id="Phobius"/>
    </source>
</evidence>
<dbReference type="GO" id="GO:0006508">
    <property type="term" value="P:proteolysis"/>
    <property type="evidence" value="ECO:0007669"/>
    <property type="project" value="UniProtKB-KW"/>
</dbReference>
<dbReference type="PANTHER" id="PTHR35797">
    <property type="entry name" value="PROTEASE-RELATED"/>
    <property type="match status" value="1"/>
</dbReference>
<evidence type="ECO:0000256" key="1">
    <source>
        <dbReference type="ARBA" id="ARBA00009067"/>
    </source>
</evidence>
<gene>
    <name evidence="4" type="ORF">C6A27_07775</name>
</gene>
<feature type="transmembrane region" description="Helical" evidence="2">
    <location>
        <begin position="234"/>
        <end position="254"/>
    </location>
</feature>